<dbReference type="Proteomes" id="UP000076580">
    <property type="component" value="Chromosome 03"/>
</dbReference>
<protein>
    <recommendedName>
        <fullName evidence="5">Carboxy-cis,cis-muconate cyclase</fullName>
    </recommendedName>
</protein>
<dbReference type="SUPFAM" id="SSF51004">
    <property type="entry name" value="C-terminal (heme d1) domain of cytochrome cd1-nitrite reductase"/>
    <property type="match status" value="1"/>
</dbReference>
<dbReference type="STRING" id="98403.A0A151GGG4"/>
<accession>A0A151GGG4</accession>
<dbReference type="PANTHER" id="PTHR30344">
    <property type="entry name" value="6-PHOSPHOGLUCONOLACTONASE-RELATED"/>
    <property type="match status" value="1"/>
</dbReference>
<evidence type="ECO:0008006" key="5">
    <source>
        <dbReference type="Google" id="ProtNLM"/>
    </source>
</evidence>
<keyword evidence="4" id="KW-1185">Reference proteome</keyword>
<dbReference type="Pfam" id="PF10282">
    <property type="entry name" value="Lactonase"/>
    <property type="match status" value="1"/>
</dbReference>
<keyword evidence="2" id="KW-0732">Signal</keyword>
<comment type="similarity">
    <text evidence="1">Belongs to the cycloisomerase 2 family.</text>
</comment>
<sequence>MRLLLSSILAAQTAVASVLPAAQLTARQEASSARLLMSSSGNFFLADFANDKLSLLPKKPITGHASWVAVTKDAANDKTLLYALDENGSNTTIFSLDAKTGDLVKGTGKIGSNGVVHLEFNKDKTRMVGSSYGDGTMDIWKTENGGLELLKTVVSDSALGPNKTRQSSRHPHQAVLDPTGRFFAVNDLGTDSIVVLDSKDDSFAIVNTQLVPEPGCGPRHGSFFPVNSEKASHYMVVCEMTNKVHVFKVSYDSSTIKMQPVQAISTFQDGGNHEHAAAGELVVGPDNKSVYVSNRLDNSDGIAHFRINPGRCGKLLEFVGATATGGTKPRMFSFSSDGKHVFVGNQAGELGAVVLRRREDGTLEEKPVASIKASEFGEPEFGPSFVQQIA</sequence>
<evidence type="ECO:0000256" key="1">
    <source>
        <dbReference type="ARBA" id="ARBA00005564"/>
    </source>
</evidence>
<dbReference type="GeneID" id="63720766"/>
<dbReference type="Gene3D" id="2.130.10.10">
    <property type="entry name" value="YVTN repeat-like/Quinoprotein amine dehydrogenase"/>
    <property type="match status" value="1"/>
</dbReference>
<dbReference type="InterPro" id="IPR011048">
    <property type="entry name" value="Haem_d1_sf"/>
</dbReference>
<proteinExistence type="inferred from homology"/>
<feature type="signal peptide" evidence="2">
    <location>
        <begin position="1"/>
        <end position="16"/>
    </location>
</feature>
<name>A0A151GGG4_DRECN</name>
<reference evidence="3 4" key="1">
    <citation type="journal article" date="2016" name="Sci. Rep.">
        <title>Insights into Adaptations to a Near-Obligate Nematode Endoparasitic Lifestyle from the Finished Genome of Drechmeria coniospora.</title>
        <authorList>
            <person name="Zhang L."/>
            <person name="Zhou Z."/>
            <person name="Guo Q."/>
            <person name="Fokkens L."/>
            <person name="Miskei M."/>
            <person name="Pocsi I."/>
            <person name="Zhang W."/>
            <person name="Chen M."/>
            <person name="Wang L."/>
            <person name="Sun Y."/>
            <person name="Donzelli B.G."/>
            <person name="Gibson D.M."/>
            <person name="Nelson D.R."/>
            <person name="Luo J.G."/>
            <person name="Rep M."/>
            <person name="Liu H."/>
            <person name="Yang S."/>
            <person name="Wang J."/>
            <person name="Krasnoff S.B."/>
            <person name="Xu Y."/>
            <person name="Molnar I."/>
            <person name="Lin M."/>
        </authorList>
    </citation>
    <scope>NUCLEOTIDE SEQUENCE [LARGE SCALE GENOMIC DNA]</scope>
    <source>
        <strain evidence="3 4">ARSEF 6962</strain>
    </source>
</reference>
<gene>
    <name evidence="3" type="ORF">DCS_08123</name>
</gene>
<evidence type="ECO:0000313" key="4">
    <source>
        <dbReference type="Proteomes" id="UP000076580"/>
    </source>
</evidence>
<organism evidence="3 4">
    <name type="scientific">Drechmeria coniospora</name>
    <name type="common">Nematophagous fungus</name>
    <name type="synonym">Meria coniospora</name>
    <dbReference type="NCBI Taxonomy" id="98403"/>
    <lineage>
        <taxon>Eukaryota</taxon>
        <taxon>Fungi</taxon>
        <taxon>Dikarya</taxon>
        <taxon>Ascomycota</taxon>
        <taxon>Pezizomycotina</taxon>
        <taxon>Sordariomycetes</taxon>
        <taxon>Hypocreomycetidae</taxon>
        <taxon>Hypocreales</taxon>
        <taxon>Ophiocordycipitaceae</taxon>
        <taxon>Drechmeria</taxon>
    </lineage>
</organism>
<dbReference type="GO" id="GO:0017057">
    <property type="term" value="F:6-phosphogluconolactonase activity"/>
    <property type="evidence" value="ECO:0007669"/>
    <property type="project" value="TreeGrafter"/>
</dbReference>
<feature type="chain" id="PRO_5007580503" description="Carboxy-cis,cis-muconate cyclase" evidence="2">
    <location>
        <begin position="17"/>
        <end position="390"/>
    </location>
</feature>
<dbReference type="InParanoid" id="A0A151GGG4"/>
<evidence type="ECO:0000256" key="2">
    <source>
        <dbReference type="SAM" id="SignalP"/>
    </source>
</evidence>
<dbReference type="InterPro" id="IPR019405">
    <property type="entry name" value="Lactonase_7-beta_prop"/>
</dbReference>
<comment type="caution">
    <text evidence="3">The sequence shown here is derived from an EMBL/GenBank/DDBJ whole genome shotgun (WGS) entry which is preliminary data.</text>
</comment>
<dbReference type="PANTHER" id="PTHR30344:SF1">
    <property type="entry name" value="6-PHOSPHOGLUCONOLACTONASE"/>
    <property type="match status" value="1"/>
</dbReference>
<evidence type="ECO:0000313" key="3">
    <source>
        <dbReference type="EMBL" id="KYK56156.1"/>
    </source>
</evidence>
<dbReference type="InterPro" id="IPR015943">
    <property type="entry name" value="WD40/YVTN_repeat-like_dom_sf"/>
</dbReference>
<dbReference type="RefSeq" id="XP_040655508.1">
    <property type="nucleotide sequence ID" value="XM_040805404.1"/>
</dbReference>
<dbReference type="InterPro" id="IPR050282">
    <property type="entry name" value="Cycloisomerase_2"/>
</dbReference>
<dbReference type="AlphaFoldDB" id="A0A151GGG4"/>
<dbReference type="EMBL" id="LAYC01000003">
    <property type="protein sequence ID" value="KYK56156.1"/>
    <property type="molecule type" value="Genomic_DNA"/>
</dbReference>